<reference evidence="2" key="3">
    <citation type="submission" date="2016-01" db="EMBL/GenBank/DDBJ databases">
        <authorList>
            <person name="McClelland M."/>
            <person name="Jain A."/>
            <person name="Saraogi P."/>
            <person name="Mendelson R."/>
            <person name="Westerman R."/>
            <person name="SanMiguel P."/>
            <person name="Csonka L."/>
        </authorList>
    </citation>
    <scope>NUCLEOTIDE SEQUENCE</scope>
    <source>
        <strain evidence="2">Enping</strain>
    </source>
</reference>
<reference evidence="2 3" key="1">
    <citation type="journal article" date="2015" name="Virol. Sin.">
        <title>Genome sequencing and analysis of a granulovirus isolated from the Asiatic rice leafroller, Cnaphalocrocis medinalis.</title>
        <authorList>
            <person name="Zhang S."/>
            <person name="Zhu Z."/>
            <person name="Sun S."/>
            <person name="Chen Q."/>
            <person name="Deng F."/>
            <person name="Yang K."/>
        </authorList>
    </citation>
    <scope>NUCLEOTIDE SEQUENCE [LARGE SCALE GENOMIC DNA]</scope>
    <source>
        <strain evidence="2 3">Enping</strain>
    </source>
</reference>
<sequence length="155" mass="18481">MNFDFFKDLVSLNPIKTTYVANNLRNNFIFIIEDHIKEKSYQHTKVTLLEKLIKVFDLYLENKLNKDLVYNLFGNKLNLTHKQFTYLYNKTNQDEYIKNLILKINTNFKQYETNADYQVLRDQLFKTIDESDGFVTIASFLVRECNNAVKIHCCD</sequence>
<dbReference type="GeneID" id="26855135"/>
<proteinExistence type="predicted"/>
<dbReference type="KEGG" id="vg:26855135"/>
<evidence type="ECO:0000313" key="1">
    <source>
        <dbReference type="EMBL" id="ALN42053.1"/>
    </source>
</evidence>
<reference evidence="1" key="2">
    <citation type="journal article" date="2016" name="PLoS ONE">
        <title>Genome of Cnaphalocrocis medinalis Granulovirus, the First Crambidae-Infecting Betabaculovirus Isolated from Rice Leaffolder to Sequenced.</title>
        <authorList>
            <person name="Han G."/>
            <person name="Xu J."/>
            <person name="Liu Q."/>
            <person name="Li C."/>
            <person name="Xu H."/>
            <person name="Lu Z."/>
        </authorList>
    </citation>
    <scope>NUCLEOTIDE SEQUENCE</scope>
</reference>
<dbReference type="EMBL" id="KP658210">
    <property type="protein sequence ID" value="ALN42053.1"/>
    <property type="molecule type" value="Genomic_DNA"/>
</dbReference>
<evidence type="ECO:0000313" key="2">
    <source>
        <dbReference type="EMBL" id="AMF83860.1"/>
    </source>
</evidence>
<evidence type="ECO:0000313" key="3">
    <source>
        <dbReference type="Proteomes" id="UP000202719"/>
    </source>
</evidence>
<dbReference type="OrthoDB" id="17968at10239"/>
<keyword evidence="3" id="KW-1185">Reference proteome</keyword>
<protein>
    <submittedName>
        <fullName evidence="1">ChocGV_gp089</fullName>
    </submittedName>
</protein>
<dbReference type="EMBL" id="KU593505">
    <property type="protein sequence ID" value="AMF83860.1"/>
    <property type="molecule type" value="Genomic_DNA"/>
</dbReference>
<name>A0A0X9FL43_9BBAC</name>
<organism evidence="1">
    <name type="scientific">Cnaphalocrocis medinalis granulovirus</name>
    <dbReference type="NCBI Taxonomy" id="1750712"/>
    <lineage>
        <taxon>Viruses</taxon>
        <taxon>Viruses incertae sedis</taxon>
        <taxon>Naldaviricetes</taxon>
        <taxon>Lefavirales</taxon>
        <taxon>Baculoviridae</taxon>
        <taxon>Betabaculovirus</taxon>
        <taxon>Betabaculovirus cnamedinalis</taxon>
    </lineage>
</organism>
<dbReference type="Proteomes" id="UP000202719">
    <property type="component" value="Segment"/>
</dbReference>
<accession>A0A0X9FL43</accession>
<dbReference type="RefSeq" id="YP_009230027.1">
    <property type="nucleotide sequence ID" value="NC_029304.2"/>
</dbReference>